<evidence type="ECO:0000313" key="2">
    <source>
        <dbReference type="EMBL" id="TVY64214.1"/>
    </source>
</evidence>
<dbReference type="Pfam" id="PF10521">
    <property type="entry name" value="Tti2"/>
    <property type="match status" value="1"/>
</dbReference>
<sequence>MSPTPPQQYSLAQLYQKLEPKDGSQSTADNLQNLQNLNSCLSKPDRLLREQDDDEDIIRLCLWISKVILPDGSFNVEDDMSDGIPHPQQSASLADICIAASRERALALTHQKASLGLQSLQILISQLSSLRPSTLDPKILLTLIAFTSPADPWTTPTTTQLSSSVLALYTTQTHSEDFILRSILNTIIRPLFSLSKPSTITSAGRKAMPSSGPLPKHDVAAERSSKPWKYETIYAIRIFSWAIENAPPRTISQNWPLFTPPLLTLLDDPSTPHRVTGSLLLPTFLPHLSPQVLRQSGIGEVFTDALMPTLLYLPSLTPISEALQLSGAAYAALHVLCDVRFPSTAEDGENGERYEFLDKVMRKGVLTAYHHASQHPSIVALLLSQADLLIAKMGIQAVKHLKALIPVLCTTLADPFAPDVVLEAARCLQTVLLNCWPRIGGYRMEIVRALCLAWRDGGEGNVRRELEVAGRLFGGCCGGGG</sequence>
<reference evidence="2 3" key="1">
    <citation type="submission" date="2018-05" db="EMBL/GenBank/DDBJ databases">
        <title>Genome sequencing and assembly of the regulated plant pathogen Lachnellula willkommii and related sister species for the development of diagnostic species identification markers.</title>
        <authorList>
            <person name="Giroux E."/>
            <person name="Bilodeau G."/>
        </authorList>
    </citation>
    <scope>NUCLEOTIDE SEQUENCE [LARGE SCALE GENOMIC DNA]</scope>
    <source>
        <strain evidence="2 3">CBS 268.59</strain>
    </source>
</reference>
<keyword evidence="3" id="KW-1185">Reference proteome</keyword>
<dbReference type="SUPFAM" id="SSF48371">
    <property type="entry name" value="ARM repeat"/>
    <property type="match status" value="1"/>
</dbReference>
<dbReference type="EMBL" id="QGMK01001807">
    <property type="protein sequence ID" value="TVY64214.1"/>
    <property type="molecule type" value="Genomic_DNA"/>
</dbReference>
<dbReference type="GO" id="GO:0005829">
    <property type="term" value="C:cytosol"/>
    <property type="evidence" value="ECO:0007669"/>
    <property type="project" value="TreeGrafter"/>
</dbReference>
<comment type="caution">
    <text evidence="2">The sequence shown here is derived from an EMBL/GenBank/DDBJ whole genome shotgun (WGS) entry which is preliminary data.</text>
</comment>
<organism evidence="2 3">
    <name type="scientific">Lachnellula suecica</name>
    <dbReference type="NCBI Taxonomy" id="602035"/>
    <lineage>
        <taxon>Eukaryota</taxon>
        <taxon>Fungi</taxon>
        <taxon>Dikarya</taxon>
        <taxon>Ascomycota</taxon>
        <taxon>Pezizomycotina</taxon>
        <taxon>Leotiomycetes</taxon>
        <taxon>Helotiales</taxon>
        <taxon>Lachnaceae</taxon>
        <taxon>Lachnellula</taxon>
    </lineage>
</organism>
<dbReference type="GO" id="GO:0005634">
    <property type="term" value="C:nucleus"/>
    <property type="evidence" value="ECO:0007669"/>
    <property type="project" value="TreeGrafter"/>
</dbReference>
<comment type="similarity">
    <text evidence="1">Belongs to the TTI2 family.</text>
</comment>
<evidence type="ECO:0000256" key="1">
    <source>
        <dbReference type="ARBA" id="ARBA00034736"/>
    </source>
</evidence>
<dbReference type="GO" id="GO:0110078">
    <property type="term" value="C:TTT Hsp90 cochaperone complex"/>
    <property type="evidence" value="ECO:0007669"/>
    <property type="project" value="InterPro"/>
</dbReference>
<protein>
    <submittedName>
        <fullName evidence="2">Uncharacterized protein</fullName>
    </submittedName>
</protein>
<gene>
    <name evidence="2" type="ORF">LSUE1_G007653</name>
</gene>
<dbReference type="InterPro" id="IPR018870">
    <property type="entry name" value="Tti2"/>
</dbReference>
<evidence type="ECO:0000313" key="3">
    <source>
        <dbReference type="Proteomes" id="UP000469558"/>
    </source>
</evidence>
<proteinExistence type="inferred from homology"/>
<dbReference type="PANTHER" id="PTHR32226">
    <property type="entry name" value="TELO2-INTERACTING PROTEIN 2"/>
    <property type="match status" value="1"/>
</dbReference>
<dbReference type="AlphaFoldDB" id="A0A8T9C0C0"/>
<dbReference type="PANTHER" id="PTHR32226:SF2">
    <property type="entry name" value="TELO2-INTERACTING PROTEIN 2"/>
    <property type="match status" value="1"/>
</dbReference>
<dbReference type="Proteomes" id="UP000469558">
    <property type="component" value="Unassembled WGS sequence"/>
</dbReference>
<accession>A0A8T9C0C0</accession>
<name>A0A8T9C0C0_9HELO</name>
<dbReference type="OrthoDB" id="6417021at2759"/>
<dbReference type="InterPro" id="IPR016024">
    <property type="entry name" value="ARM-type_fold"/>
</dbReference>